<keyword evidence="4" id="KW-1185">Reference proteome</keyword>
<dbReference type="Gene3D" id="1.10.506.10">
    <property type="entry name" value="GTPase Activation - p120gap, domain 1"/>
    <property type="match status" value="2"/>
</dbReference>
<accession>A0ABM1SGG8</accession>
<dbReference type="Pfam" id="PF00616">
    <property type="entry name" value="RasGAP"/>
    <property type="match status" value="1"/>
</dbReference>
<dbReference type="InterPro" id="IPR008936">
    <property type="entry name" value="Rho_GTPase_activation_prot"/>
</dbReference>
<evidence type="ECO:0000256" key="1">
    <source>
        <dbReference type="ARBA" id="ARBA00022468"/>
    </source>
</evidence>
<feature type="compositionally biased region" description="Low complexity" evidence="2">
    <location>
        <begin position="689"/>
        <end position="698"/>
    </location>
</feature>
<dbReference type="PANTHER" id="PTHR10194">
    <property type="entry name" value="RAS GTPASE-ACTIVATING PROTEINS"/>
    <property type="match status" value="1"/>
</dbReference>
<feature type="domain" description="Ras-GAP" evidence="3">
    <location>
        <begin position="118"/>
        <end position="310"/>
    </location>
</feature>
<dbReference type="GeneID" id="106460319"/>
<dbReference type="SUPFAM" id="SSF48350">
    <property type="entry name" value="GTPase activation domain, GAP"/>
    <property type="match status" value="1"/>
</dbReference>
<keyword evidence="1" id="KW-0343">GTPase activation</keyword>
<evidence type="ECO:0000259" key="3">
    <source>
        <dbReference type="PROSITE" id="PS50018"/>
    </source>
</evidence>
<evidence type="ECO:0000313" key="4">
    <source>
        <dbReference type="Proteomes" id="UP000694941"/>
    </source>
</evidence>
<dbReference type="CDD" id="cd05136">
    <property type="entry name" value="RasGAP_DAB2IP"/>
    <property type="match status" value="1"/>
</dbReference>
<proteinExistence type="predicted"/>
<dbReference type="InterPro" id="IPR039360">
    <property type="entry name" value="Ras_GTPase"/>
</dbReference>
<protein>
    <submittedName>
        <fullName evidence="5">Ras GTPase-activating protein gap-2-like</fullName>
    </submittedName>
</protein>
<dbReference type="PANTHER" id="PTHR10194:SF60">
    <property type="entry name" value="RAS GTPASE-ACTIVATING PROTEIN RASKOL"/>
    <property type="match status" value="1"/>
</dbReference>
<feature type="compositionally biased region" description="Basic and acidic residues" evidence="2">
    <location>
        <begin position="700"/>
        <end position="715"/>
    </location>
</feature>
<name>A0ABM1SGG8_LIMPO</name>
<evidence type="ECO:0000313" key="5">
    <source>
        <dbReference type="RefSeq" id="XP_022242723.1"/>
    </source>
</evidence>
<gene>
    <name evidence="5" type="primary">LOC106460319</name>
</gene>
<sequence>MADMCFWGEHFEFNHLEKIETVIINLYRESETKRRRNKLIGSLEIPIKVISGKHLTESRYKVRLEKNSGIKDPPSIRIKGRFQSVNILPFDMYKDFREFLCSKNKPLTEMLEPVQVLVKEDIAVILVRIMQKEDKAKEFLTNIVIEDVKKIDDQHLTFRGNSFATKASEAYMKLLGDKYLQDTLKEFITNILSSEDDCEVDTSKVPDETILQQQQKNLLQFVEEAWDKIISSTPNLPLEFKEVFYEYRNQLKAIQKEHICDKLISSSIFLRFLCPAILYPSLFNLTQEYPEPRSARNLTLIAKTIQTLANFTRFGEKEQFMEFLNQFVDKQQDKMRNFLQQISTPDKGDKLNINEQIDLGKELSILHSQLIDCIPKMNKLDHKEDFEELQQILNDISSAMRHSTVVRHTSSQSLGDIKPNIHSPLGLTKSLPEGTDHIQHQSLVYSPVCSLCPSRNSKDKTLKMNGDLELTNKSPQKVTSPHVLPEEAITTTWKHRGSRIPAENMNTSDDYVKIEALVENRKYPDEEQKSTFFNTQKGDKHSSSPLVQNGNILMHRTLERNIAGEQKTDKERHRSFDFDSLVSFIRSPHAIDASYPLKVENKPSEIVLSKNVRNSDYDKVAYESNLHTKPGSHNSICKISTLGSSGYQSVGNDHSPDLSHIRMTFSSEGQYNLQPPLAFKNPLYCLDRSSSSSSSSESDFCDKSGREKHYGSKDDATCNSHSLLYPKNGIPIVKYSKDEIIKPLSFTIC</sequence>
<dbReference type="SMART" id="SM00323">
    <property type="entry name" value="RasGAP"/>
    <property type="match status" value="1"/>
</dbReference>
<organism evidence="4 5">
    <name type="scientific">Limulus polyphemus</name>
    <name type="common">Atlantic horseshoe crab</name>
    <dbReference type="NCBI Taxonomy" id="6850"/>
    <lineage>
        <taxon>Eukaryota</taxon>
        <taxon>Metazoa</taxon>
        <taxon>Ecdysozoa</taxon>
        <taxon>Arthropoda</taxon>
        <taxon>Chelicerata</taxon>
        <taxon>Merostomata</taxon>
        <taxon>Xiphosura</taxon>
        <taxon>Limulidae</taxon>
        <taxon>Limulus</taxon>
    </lineage>
</organism>
<dbReference type="InterPro" id="IPR001936">
    <property type="entry name" value="RasGAP_dom"/>
</dbReference>
<dbReference type="Proteomes" id="UP000694941">
    <property type="component" value="Unplaced"/>
</dbReference>
<dbReference type="RefSeq" id="XP_022242723.1">
    <property type="nucleotide sequence ID" value="XM_022387015.1"/>
</dbReference>
<evidence type="ECO:0000256" key="2">
    <source>
        <dbReference type="SAM" id="MobiDB-lite"/>
    </source>
</evidence>
<feature type="region of interest" description="Disordered" evidence="2">
    <location>
        <begin position="689"/>
        <end position="715"/>
    </location>
</feature>
<dbReference type="PROSITE" id="PS50018">
    <property type="entry name" value="RAS_GTPASE_ACTIV_2"/>
    <property type="match status" value="1"/>
</dbReference>
<reference evidence="5" key="1">
    <citation type="submission" date="2025-08" db="UniProtKB">
        <authorList>
            <consortium name="RefSeq"/>
        </authorList>
    </citation>
    <scope>IDENTIFICATION</scope>
    <source>
        <tissue evidence="5">Muscle</tissue>
    </source>
</reference>